<name>A0A4U0UF71_9PEZI</name>
<comment type="caution">
    <text evidence="1">The sequence shown here is derived from an EMBL/GenBank/DDBJ whole genome shotgun (WGS) entry which is preliminary data.</text>
</comment>
<organism evidence="1 2">
    <name type="scientific">Salinomyces thailandicus</name>
    <dbReference type="NCBI Taxonomy" id="706561"/>
    <lineage>
        <taxon>Eukaryota</taxon>
        <taxon>Fungi</taxon>
        <taxon>Dikarya</taxon>
        <taxon>Ascomycota</taxon>
        <taxon>Pezizomycotina</taxon>
        <taxon>Dothideomycetes</taxon>
        <taxon>Dothideomycetidae</taxon>
        <taxon>Mycosphaerellales</taxon>
        <taxon>Teratosphaeriaceae</taxon>
        <taxon>Salinomyces</taxon>
    </lineage>
</organism>
<reference evidence="1 2" key="1">
    <citation type="submission" date="2017-03" db="EMBL/GenBank/DDBJ databases">
        <title>Genomes of endolithic fungi from Antarctica.</title>
        <authorList>
            <person name="Coleine C."/>
            <person name="Masonjones S."/>
            <person name="Stajich J.E."/>
        </authorList>
    </citation>
    <scope>NUCLEOTIDE SEQUENCE [LARGE SCALE GENOMIC DNA]</scope>
    <source>
        <strain evidence="1 2">CCFEE 6315</strain>
    </source>
</reference>
<evidence type="ECO:0000313" key="1">
    <source>
        <dbReference type="EMBL" id="TKA34183.1"/>
    </source>
</evidence>
<protein>
    <submittedName>
        <fullName evidence="1">Uncharacterized protein</fullName>
    </submittedName>
</protein>
<accession>A0A4U0UF71</accession>
<dbReference type="Proteomes" id="UP000308549">
    <property type="component" value="Unassembled WGS sequence"/>
</dbReference>
<keyword evidence="2" id="KW-1185">Reference proteome</keyword>
<sequence length="220" mass="25668">MPPRRAQDQAEAGGGFLSLPPELRIWIYELTYFKHDPTIVRIVAGDSLRCVISHPLRLVSRQVHSEFTGLINKLSPVHALNIVVEIDDFKYRPLTLFLNRVSANPAADLFDLGRERSDPRKLTLEFRFTPEWLETPTVDSLVKWHNWLNIKLKTASFSWSEDFSDVWDSEATATALNALSHGNGLTGPFREFVEHFNAWYVQKEEMARRKQRRYMWMRRP</sequence>
<dbReference type="EMBL" id="NAJL01000001">
    <property type="protein sequence ID" value="TKA34183.1"/>
    <property type="molecule type" value="Genomic_DNA"/>
</dbReference>
<dbReference type="AlphaFoldDB" id="A0A4U0UF71"/>
<gene>
    <name evidence="1" type="ORF">B0A50_00163</name>
</gene>
<proteinExistence type="predicted"/>
<evidence type="ECO:0000313" key="2">
    <source>
        <dbReference type="Proteomes" id="UP000308549"/>
    </source>
</evidence>